<feature type="transmembrane region" description="Helical" evidence="1">
    <location>
        <begin position="115"/>
        <end position="134"/>
    </location>
</feature>
<dbReference type="Proteomes" id="UP000183567">
    <property type="component" value="Unassembled WGS sequence"/>
</dbReference>
<sequence length="137" mass="15347">MVVGFFYWETRVPVEQAAMYVIESSRTNQWLIFGTLLVEHDVHDFYYTVAKYIPLVGNINVLLTRLPISITAVVMSFTGSLSRILSPKWIILTGLFLCMVSTILLALGGGKPEDYWTYVFPALVMGGSGAMLTYTHT</sequence>
<gene>
    <name evidence="2" type="ORF">AZE42_13911</name>
</gene>
<feature type="transmembrane region" description="Helical" evidence="1">
    <location>
        <begin position="89"/>
        <end position="109"/>
    </location>
</feature>
<dbReference type="Gene3D" id="1.20.1250.20">
    <property type="entry name" value="MFS general substrate transporter like domains"/>
    <property type="match status" value="1"/>
</dbReference>
<name>A0A1J8RCQ9_9AGAM</name>
<organism evidence="2 3">
    <name type="scientific">Rhizopogon vesiculosus</name>
    <dbReference type="NCBI Taxonomy" id="180088"/>
    <lineage>
        <taxon>Eukaryota</taxon>
        <taxon>Fungi</taxon>
        <taxon>Dikarya</taxon>
        <taxon>Basidiomycota</taxon>
        <taxon>Agaricomycotina</taxon>
        <taxon>Agaricomycetes</taxon>
        <taxon>Agaricomycetidae</taxon>
        <taxon>Boletales</taxon>
        <taxon>Suillineae</taxon>
        <taxon>Rhizopogonaceae</taxon>
        <taxon>Rhizopogon</taxon>
    </lineage>
</organism>
<keyword evidence="1" id="KW-0812">Transmembrane</keyword>
<dbReference type="SUPFAM" id="SSF103473">
    <property type="entry name" value="MFS general substrate transporter"/>
    <property type="match status" value="1"/>
</dbReference>
<protein>
    <submittedName>
        <fullName evidence="2">Uncharacterized protein</fullName>
    </submittedName>
</protein>
<keyword evidence="1" id="KW-0472">Membrane</keyword>
<keyword evidence="3" id="KW-1185">Reference proteome</keyword>
<dbReference type="AlphaFoldDB" id="A0A1J8RCQ9"/>
<comment type="caution">
    <text evidence="2">The sequence shown here is derived from an EMBL/GenBank/DDBJ whole genome shotgun (WGS) entry which is preliminary data.</text>
</comment>
<feature type="transmembrane region" description="Helical" evidence="1">
    <location>
        <begin position="52"/>
        <end position="77"/>
    </location>
</feature>
<accession>A0A1J8RCQ9</accession>
<evidence type="ECO:0000256" key="1">
    <source>
        <dbReference type="SAM" id="Phobius"/>
    </source>
</evidence>
<reference evidence="2 3" key="1">
    <citation type="submission" date="2016-03" db="EMBL/GenBank/DDBJ databases">
        <title>Comparative genomics of the ectomycorrhizal sister species Rhizopogon vinicolor and Rhizopogon vesiculosus (Basidiomycota: Boletales) reveals a divergence of the mating type B locus.</title>
        <authorList>
            <person name="Mujic A.B."/>
            <person name="Kuo A."/>
            <person name="Tritt A."/>
            <person name="Lipzen A."/>
            <person name="Chen C."/>
            <person name="Johnson J."/>
            <person name="Sharma A."/>
            <person name="Barry K."/>
            <person name="Grigoriev I.V."/>
            <person name="Spatafora J.W."/>
        </authorList>
    </citation>
    <scope>NUCLEOTIDE SEQUENCE [LARGE SCALE GENOMIC DNA]</scope>
    <source>
        <strain evidence="2 3">AM-OR11-056</strain>
    </source>
</reference>
<proteinExistence type="predicted"/>
<evidence type="ECO:0000313" key="3">
    <source>
        <dbReference type="Proteomes" id="UP000183567"/>
    </source>
</evidence>
<keyword evidence="1" id="KW-1133">Transmembrane helix</keyword>
<evidence type="ECO:0000313" key="2">
    <source>
        <dbReference type="EMBL" id="OJA21684.1"/>
    </source>
</evidence>
<dbReference type="EMBL" id="LVVM01000021">
    <property type="protein sequence ID" value="OJA21684.1"/>
    <property type="molecule type" value="Genomic_DNA"/>
</dbReference>
<dbReference type="InterPro" id="IPR036259">
    <property type="entry name" value="MFS_trans_sf"/>
</dbReference>
<feature type="non-terminal residue" evidence="2">
    <location>
        <position position="137"/>
    </location>
</feature>
<dbReference type="OrthoDB" id="10459335at2759"/>